<dbReference type="GO" id="GO:0016020">
    <property type="term" value="C:membrane"/>
    <property type="evidence" value="ECO:0007669"/>
    <property type="project" value="InterPro"/>
</dbReference>
<dbReference type="EMBL" id="LDOU01000015">
    <property type="protein sequence ID" value="KLV07941.1"/>
    <property type="molecule type" value="Genomic_DNA"/>
</dbReference>
<evidence type="ECO:0000259" key="2">
    <source>
        <dbReference type="Pfam" id="PF13609"/>
    </source>
</evidence>
<protein>
    <recommendedName>
        <fullName evidence="2">Porin domain-containing protein</fullName>
    </recommendedName>
</protein>
<evidence type="ECO:0000313" key="3">
    <source>
        <dbReference type="EMBL" id="KLV07941.1"/>
    </source>
</evidence>
<dbReference type="InterPro" id="IPR033900">
    <property type="entry name" value="Gram_neg_porin_domain"/>
</dbReference>
<dbReference type="Gene3D" id="2.40.160.10">
    <property type="entry name" value="Porin"/>
    <property type="match status" value="1"/>
</dbReference>
<gene>
    <name evidence="3" type="ORF">ABT57_13890</name>
</gene>
<dbReference type="GO" id="GO:0015288">
    <property type="term" value="F:porin activity"/>
    <property type="evidence" value="ECO:0007669"/>
    <property type="project" value="InterPro"/>
</dbReference>
<dbReference type="InterPro" id="IPR023614">
    <property type="entry name" value="Porin_dom_sf"/>
</dbReference>
<accession>A0A0J1H8E1</accession>
<evidence type="ECO:0000313" key="4">
    <source>
        <dbReference type="Proteomes" id="UP000035909"/>
    </source>
</evidence>
<feature type="signal peptide" evidence="1">
    <location>
        <begin position="1"/>
        <end position="20"/>
    </location>
</feature>
<dbReference type="STRING" id="320778.ABT57_13890"/>
<keyword evidence="1" id="KW-0732">Signal</keyword>
<dbReference type="AlphaFoldDB" id="A0A0J1H8E1"/>
<evidence type="ECO:0000256" key="1">
    <source>
        <dbReference type="SAM" id="SignalP"/>
    </source>
</evidence>
<dbReference type="OrthoDB" id="197869at2"/>
<feature type="chain" id="PRO_5005252245" description="Porin domain-containing protein" evidence="1">
    <location>
        <begin position="21"/>
        <end position="350"/>
    </location>
</feature>
<organism evidence="3 4">
    <name type="scientific">Photobacterium ganghwense</name>
    <dbReference type="NCBI Taxonomy" id="320778"/>
    <lineage>
        <taxon>Bacteria</taxon>
        <taxon>Pseudomonadati</taxon>
        <taxon>Pseudomonadota</taxon>
        <taxon>Gammaproteobacteria</taxon>
        <taxon>Vibrionales</taxon>
        <taxon>Vibrionaceae</taxon>
        <taxon>Photobacterium</taxon>
    </lineage>
</organism>
<name>A0A0J1H8E1_9GAMM</name>
<sequence length="350" mass="39959">MTKYITLLLPLLVAAPFSEAAIPLSDSLSVSGFGSTSVTRTDNAAPLFVHREIVDDTCFDCDTTFGLQADWQLSDAFRASLQVVKRPQDHWSDPEMEWGYLSYQFGGLNLKGGRLRIPLFLMSEYYYVGQTYPWARPPQEVYDSILGFTYFDGISALWLKELNDEAIVTLSPYYGFERNNTTRLGDETLTFDTNHMAGLSVELSGFNYRIHFGYMNTQYTLTSDPNPYQETLNIYTLGAEYSWDGWQLIAEAQTDKLQSNWYLSGAYTIDKFTPYLVYGESHHRRKSQSLTAGVRYDLTYTISLNAEWQGVYMARSDYDALNPGQFTVPSKRLGEDKDAQLFTLMLSFIF</sequence>
<comment type="caution">
    <text evidence="3">The sequence shown here is derived from an EMBL/GenBank/DDBJ whole genome shotgun (WGS) entry which is preliminary data.</text>
</comment>
<dbReference type="PATRIC" id="fig|320778.3.peg.3025"/>
<reference evidence="3 4" key="1">
    <citation type="submission" date="2015-05" db="EMBL/GenBank/DDBJ databases">
        <title>Photobacterium galathea sp. nov.</title>
        <authorList>
            <person name="Machado H."/>
            <person name="Gram L."/>
        </authorList>
    </citation>
    <scope>NUCLEOTIDE SEQUENCE [LARGE SCALE GENOMIC DNA]</scope>
    <source>
        <strain evidence="3 4">DSM 22954</strain>
    </source>
</reference>
<dbReference type="Proteomes" id="UP000035909">
    <property type="component" value="Unassembled WGS sequence"/>
</dbReference>
<dbReference type="Pfam" id="PF13609">
    <property type="entry name" value="Porin_4"/>
    <property type="match status" value="1"/>
</dbReference>
<proteinExistence type="predicted"/>
<dbReference type="SUPFAM" id="SSF56935">
    <property type="entry name" value="Porins"/>
    <property type="match status" value="1"/>
</dbReference>
<keyword evidence="4" id="KW-1185">Reference proteome</keyword>
<dbReference type="RefSeq" id="WP_047885834.1">
    <property type="nucleotide sequence ID" value="NZ_CP071326.1"/>
</dbReference>
<feature type="domain" description="Porin" evidence="2">
    <location>
        <begin position="169"/>
        <end position="307"/>
    </location>
</feature>